<sequence>MKPRVRWAFAGSAAIVLGLLTPAGSFAAAVPSAPRLGTFYTSMTSTTVDLGSPADDGGSPITGYVVEYTLDNYQTFQRLDLAADATQFVISGLQNKRTYRMRVAASNANGLSSWTNSVVRGLYPPSKPRIESVLVRHDALEVRAFSSLYTSMTISAGSRHCTLKSYQSLCDISGLTGGKSYSVTAVATNPAGPSVASDPVTATPVGAATKVRSLKAKVVVVKGVRRIVLTWKAPSNLRQGVLKGVTLYDGVHPGKGVQSRHPWSTKLVVDKVSRHHTYTFRVGAITRPKGDDTDIHGASSTIKVKVK</sequence>
<dbReference type="Gene3D" id="2.60.40.10">
    <property type="entry name" value="Immunoglobulins"/>
    <property type="match status" value="1"/>
</dbReference>
<keyword evidence="2" id="KW-0378">Hydrolase</keyword>
<name>A0ABS5TBK8_9ACTN</name>
<protein>
    <submittedName>
        <fullName evidence="6">Fibronectin type III domain-containing protein</fullName>
    </submittedName>
</protein>
<keyword evidence="3" id="KW-0624">Polysaccharide degradation</keyword>
<evidence type="ECO:0000313" key="6">
    <source>
        <dbReference type="EMBL" id="MBT0767591.1"/>
    </source>
</evidence>
<evidence type="ECO:0000256" key="4">
    <source>
        <dbReference type="SAM" id="SignalP"/>
    </source>
</evidence>
<evidence type="ECO:0000259" key="5">
    <source>
        <dbReference type="PROSITE" id="PS50853"/>
    </source>
</evidence>
<dbReference type="InterPro" id="IPR050964">
    <property type="entry name" value="Striated_Muscle_Regulatory"/>
</dbReference>
<feature type="chain" id="PRO_5046700373" evidence="4">
    <location>
        <begin position="28"/>
        <end position="307"/>
    </location>
</feature>
<keyword evidence="1" id="KW-0677">Repeat</keyword>
<keyword evidence="3" id="KW-0119">Carbohydrate metabolism</keyword>
<reference evidence="6 7" key="1">
    <citation type="submission" date="2021-05" db="EMBL/GenBank/DDBJ databases">
        <title>Kineosporia and Streptomyces sp. nov. two new marine actinobacteria isolated from Coral.</title>
        <authorList>
            <person name="Buangrab K."/>
            <person name="Sutthacheep M."/>
            <person name="Yeemin T."/>
            <person name="Harunari E."/>
            <person name="Igarashi Y."/>
            <person name="Kanchanasin P."/>
            <person name="Tanasupawat S."/>
            <person name="Phongsopitanun W."/>
        </authorList>
    </citation>
    <scope>NUCLEOTIDE SEQUENCE [LARGE SCALE GENOMIC DNA]</scope>
    <source>
        <strain evidence="6 7">J2-2</strain>
    </source>
</reference>
<dbReference type="Pfam" id="PF00041">
    <property type="entry name" value="fn3"/>
    <property type="match status" value="1"/>
</dbReference>
<dbReference type="RefSeq" id="WP_214153646.1">
    <property type="nucleotide sequence ID" value="NZ_JAHBAY010000001.1"/>
</dbReference>
<evidence type="ECO:0000256" key="3">
    <source>
        <dbReference type="ARBA" id="ARBA00023326"/>
    </source>
</evidence>
<accession>A0ABS5TBK8</accession>
<dbReference type="PANTHER" id="PTHR13817:SF166">
    <property type="entry name" value="NEURONAL IGCAM-RELATED"/>
    <property type="match status" value="1"/>
</dbReference>
<dbReference type="Proteomes" id="UP001197247">
    <property type="component" value="Unassembled WGS sequence"/>
</dbReference>
<organism evidence="6 7">
    <name type="scientific">Kineosporia corallincola</name>
    <dbReference type="NCBI Taxonomy" id="2835133"/>
    <lineage>
        <taxon>Bacteria</taxon>
        <taxon>Bacillati</taxon>
        <taxon>Actinomycetota</taxon>
        <taxon>Actinomycetes</taxon>
        <taxon>Kineosporiales</taxon>
        <taxon>Kineosporiaceae</taxon>
        <taxon>Kineosporia</taxon>
    </lineage>
</organism>
<dbReference type="SMART" id="SM00060">
    <property type="entry name" value="FN3"/>
    <property type="match status" value="3"/>
</dbReference>
<feature type="signal peptide" evidence="4">
    <location>
        <begin position="1"/>
        <end position="27"/>
    </location>
</feature>
<dbReference type="SUPFAM" id="SSF49265">
    <property type="entry name" value="Fibronectin type III"/>
    <property type="match status" value="2"/>
</dbReference>
<keyword evidence="4" id="KW-0732">Signal</keyword>
<evidence type="ECO:0000313" key="7">
    <source>
        <dbReference type="Proteomes" id="UP001197247"/>
    </source>
</evidence>
<dbReference type="InterPro" id="IPR003961">
    <property type="entry name" value="FN3_dom"/>
</dbReference>
<dbReference type="PROSITE" id="PS50853">
    <property type="entry name" value="FN3"/>
    <property type="match status" value="1"/>
</dbReference>
<gene>
    <name evidence="6" type="ORF">KIH74_01560</name>
</gene>
<evidence type="ECO:0000256" key="1">
    <source>
        <dbReference type="ARBA" id="ARBA00022737"/>
    </source>
</evidence>
<feature type="domain" description="Fibronectin type-III" evidence="5">
    <location>
        <begin position="30"/>
        <end position="125"/>
    </location>
</feature>
<dbReference type="PRINTS" id="PR00014">
    <property type="entry name" value="FNTYPEIII"/>
</dbReference>
<dbReference type="InterPro" id="IPR013783">
    <property type="entry name" value="Ig-like_fold"/>
</dbReference>
<comment type="caution">
    <text evidence="6">The sequence shown here is derived from an EMBL/GenBank/DDBJ whole genome shotgun (WGS) entry which is preliminary data.</text>
</comment>
<keyword evidence="7" id="KW-1185">Reference proteome</keyword>
<dbReference type="InterPro" id="IPR036116">
    <property type="entry name" value="FN3_sf"/>
</dbReference>
<evidence type="ECO:0000256" key="2">
    <source>
        <dbReference type="ARBA" id="ARBA00023295"/>
    </source>
</evidence>
<dbReference type="PANTHER" id="PTHR13817">
    <property type="entry name" value="TITIN"/>
    <property type="match status" value="1"/>
</dbReference>
<keyword evidence="2" id="KW-0326">Glycosidase</keyword>
<dbReference type="CDD" id="cd00063">
    <property type="entry name" value="FN3"/>
    <property type="match status" value="1"/>
</dbReference>
<proteinExistence type="predicted"/>
<dbReference type="EMBL" id="JAHBAY010000001">
    <property type="protein sequence ID" value="MBT0767591.1"/>
    <property type="molecule type" value="Genomic_DNA"/>
</dbReference>